<evidence type="ECO:0000313" key="6">
    <source>
        <dbReference type="Proteomes" id="UP001050808"/>
    </source>
</evidence>
<gene>
    <name evidence="5" type="ORF">Sviol_60770</name>
</gene>
<evidence type="ECO:0000259" key="4">
    <source>
        <dbReference type="PROSITE" id="PS51747"/>
    </source>
</evidence>
<accession>A0ABQ3QWL5</accession>
<dbReference type="InterPro" id="IPR016193">
    <property type="entry name" value="Cytidine_deaminase-like"/>
</dbReference>
<dbReference type="SUPFAM" id="SSF53927">
    <property type="entry name" value="Cytidine deaminase-like"/>
    <property type="match status" value="1"/>
</dbReference>
<dbReference type="PROSITE" id="PS51318">
    <property type="entry name" value="TAT"/>
    <property type="match status" value="1"/>
</dbReference>
<feature type="signal peptide" evidence="3">
    <location>
        <begin position="1"/>
        <end position="33"/>
    </location>
</feature>
<feature type="chain" id="PRO_5046698696" description="CMP/dCMP-type deaminase domain-containing protein" evidence="3">
    <location>
        <begin position="34"/>
        <end position="225"/>
    </location>
</feature>
<keyword evidence="2" id="KW-0862">Zinc</keyword>
<keyword evidence="1" id="KW-0479">Metal-binding</keyword>
<dbReference type="InterPro" id="IPR016192">
    <property type="entry name" value="APOBEC/CMP_deaminase_Zn-bd"/>
</dbReference>
<dbReference type="Gene3D" id="3.40.140.10">
    <property type="entry name" value="Cytidine Deaminase, domain 2"/>
    <property type="match status" value="1"/>
</dbReference>
<evidence type="ECO:0000256" key="3">
    <source>
        <dbReference type="SAM" id="SignalP"/>
    </source>
</evidence>
<keyword evidence="3" id="KW-0732">Signal</keyword>
<dbReference type="PANTHER" id="PTHR11079">
    <property type="entry name" value="CYTOSINE DEAMINASE FAMILY MEMBER"/>
    <property type="match status" value="1"/>
</dbReference>
<proteinExistence type="predicted"/>
<sequence>MISSDSSRRRFLRTAAAAAPLSALGALAPPASARPRPPRHWSGDWPADLTDAVERAMPVAADWAREARWPYGAVLVDVGGGAVVAGARNTTDIFGDPTAHAEVNLLRKAAEAGLDLSSHVVVATAEPCAMCAGALLWSRVWGVAYGTSVAKLITYGISQIDLSFTAIAERSRLTGQPAVACDVRPDLTDPLYRRLMGPTADAAHRSARRRPPAHRGGPVRTIEYV</sequence>
<organism evidence="5 6">
    <name type="scientific">Streptomyces violascens</name>
    <dbReference type="NCBI Taxonomy" id="67381"/>
    <lineage>
        <taxon>Bacteria</taxon>
        <taxon>Bacillati</taxon>
        <taxon>Actinomycetota</taxon>
        <taxon>Actinomycetes</taxon>
        <taxon>Kitasatosporales</taxon>
        <taxon>Streptomycetaceae</taxon>
        <taxon>Streptomyces</taxon>
    </lineage>
</organism>
<dbReference type="InterPro" id="IPR002125">
    <property type="entry name" value="CMP_dCMP_dom"/>
</dbReference>
<dbReference type="EMBL" id="BNDY01000017">
    <property type="protein sequence ID" value="GHI41669.1"/>
    <property type="molecule type" value="Genomic_DNA"/>
</dbReference>
<dbReference type="Pfam" id="PF00383">
    <property type="entry name" value="dCMP_cyt_deam_1"/>
    <property type="match status" value="1"/>
</dbReference>
<evidence type="ECO:0000256" key="1">
    <source>
        <dbReference type="ARBA" id="ARBA00022723"/>
    </source>
</evidence>
<keyword evidence="6" id="KW-1185">Reference proteome</keyword>
<dbReference type="CDD" id="cd01285">
    <property type="entry name" value="nucleoside_deaminase"/>
    <property type="match status" value="1"/>
</dbReference>
<dbReference type="PROSITE" id="PS00903">
    <property type="entry name" value="CYT_DCMP_DEAMINASES_1"/>
    <property type="match status" value="1"/>
</dbReference>
<dbReference type="InterPro" id="IPR006311">
    <property type="entry name" value="TAT_signal"/>
</dbReference>
<name>A0ABQ3QWL5_9ACTN</name>
<comment type="caution">
    <text evidence="5">The sequence shown here is derived from an EMBL/GenBank/DDBJ whole genome shotgun (WGS) entry which is preliminary data.</text>
</comment>
<dbReference type="PANTHER" id="PTHR11079:SF202">
    <property type="entry name" value="TRNA-SPECIFIC ADENOSINE DEAMINASE"/>
    <property type="match status" value="1"/>
</dbReference>
<dbReference type="Proteomes" id="UP001050808">
    <property type="component" value="Unassembled WGS sequence"/>
</dbReference>
<reference evidence="5" key="1">
    <citation type="submission" date="2024-05" db="EMBL/GenBank/DDBJ databases">
        <title>Whole genome shotgun sequence of Streptomyces violascens NBRC 12920.</title>
        <authorList>
            <person name="Komaki H."/>
            <person name="Tamura T."/>
        </authorList>
    </citation>
    <scope>NUCLEOTIDE SEQUENCE</scope>
    <source>
        <strain evidence="5">NBRC 12920</strain>
    </source>
</reference>
<protein>
    <recommendedName>
        <fullName evidence="4">CMP/dCMP-type deaminase domain-containing protein</fullName>
    </recommendedName>
</protein>
<evidence type="ECO:0000256" key="2">
    <source>
        <dbReference type="ARBA" id="ARBA00022833"/>
    </source>
</evidence>
<evidence type="ECO:0000313" key="5">
    <source>
        <dbReference type="EMBL" id="GHI41669.1"/>
    </source>
</evidence>
<feature type="domain" description="CMP/dCMP-type deaminase" evidence="4">
    <location>
        <begin position="51"/>
        <end position="160"/>
    </location>
</feature>
<dbReference type="RefSeq" id="WP_226599695.1">
    <property type="nucleotide sequence ID" value="NZ_BNDY01000017.1"/>
</dbReference>
<dbReference type="PROSITE" id="PS51747">
    <property type="entry name" value="CYT_DCMP_DEAMINASES_2"/>
    <property type="match status" value="1"/>
</dbReference>